<dbReference type="EMBL" id="FJOF01000004">
    <property type="protein sequence ID" value="CZR40421.1"/>
    <property type="molecule type" value="Genomic_DNA"/>
</dbReference>
<gene>
    <name evidence="1" type="ORF">FPRO_05321</name>
</gene>
<accession>A0A1L7VIK4</accession>
<dbReference type="AlphaFoldDB" id="A0A1L7VIK4"/>
<evidence type="ECO:0000313" key="2">
    <source>
        <dbReference type="Proteomes" id="UP000183971"/>
    </source>
</evidence>
<dbReference type="RefSeq" id="XP_031081014.1">
    <property type="nucleotide sequence ID" value="XM_031230925.1"/>
</dbReference>
<proteinExistence type="predicted"/>
<dbReference type="GeneID" id="42050202"/>
<reference evidence="2" key="1">
    <citation type="journal article" date="2016" name="Genome Biol. Evol.">
        <title>Comparative 'omics' of the Fusarium fujikuroi species complex highlights differences in genetic potential and metabolite synthesis.</title>
        <authorList>
            <person name="Niehaus E.-M."/>
            <person name="Muensterkoetter M."/>
            <person name="Proctor R.H."/>
            <person name="Brown D.W."/>
            <person name="Sharon A."/>
            <person name="Idan Y."/>
            <person name="Oren-Young L."/>
            <person name="Sieber C.M."/>
            <person name="Novak O."/>
            <person name="Pencik A."/>
            <person name="Tarkowska D."/>
            <person name="Hromadova K."/>
            <person name="Freeman S."/>
            <person name="Maymon M."/>
            <person name="Elazar M."/>
            <person name="Youssef S.A."/>
            <person name="El-Shabrawy E.S.M."/>
            <person name="Shalaby A.B.A."/>
            <person name="Houterman P."/>
            <person name="Brock N.L."/>
            <person name="Burkhardt I."/>
            <person name="Tsavkelova E.A."/>
            <person name="Dickschat J.S."/>
            <person name="Galuszka P."/>
            <person name="Gueldener U."/>
            <person name="Tudzynski B."/>
        </authorList>
    </citation>
    <scope>NUCLEOTIDE SEQUENCE [LARGE SCALE GENOMIC DNA]</scope>
    <source>
        <strain evidence="2">ET1</strain>
    </source>
</reference>
<dbReference type="Proteomes" id="UP000183971">
    <property type="component" value="Unassembled WGS sequence"/>
</dbReference>
<keyword evidence="2" id="KW-1185">Reference proteome</keyword>
<organism evidence="1 2">
    <name type="scientific">Fusarium proliferatum (strain ET1)</name>
    <name type="common">Orchid endophyte fungus</name>
    <dbReference type="NCBI Taxonomy" id="1227346"/>
    <lineage>
        <taxon>Eukaryota</taxon>
        <taxon>Fungi</taxon>
        <taxon>Dikarya</taxon>
        <taxon>Ascomycota</taxon>
        <taxon>Pezizomycotina</taxon>
        <taxon>Sordariomycetes</taxon>
        <taxon>Hypocreomycetidae</taxon>
        <taxon>Hypocreales</taxon>
        <taxon>Nectriaceae</taxon>
        <taxon>Fusarium</taxon>
        <taxon>Fusarium fujikuroi species complex</taxon>
    </lineage>
</organism>
<sequence>MALLIGKGDTIYVRDVELDNEPIVVKWQQWGARSERYIPAQYRNITGKIFIQVSKADEFRLKHDRSKDSYTVRINQDFLYGQNKEQTKRFLVLHDKEHKPYQFRFVESAMVAAGNEAAKVAHSLGFDGGLEILELLKRFLGDYLKEF</sequence>
<name>A0A1L7VIK4_FUSPR</name>
<dbReference type="VEuPathDB" id="FungiDB:FPRO_05321"/>
<protein>
    <submittedName>
        <fullName evidence="1">Uncharacterized protein</fullName>
    </submittedName>
</protein>
<evidence type="ECO:0000313" key="1">
    <source>
        <dbReference type="EMBL" id="CZR40421.1"/>
    </source>
</evidence>
<comment type="caution">
    <text evidence="1">The sequence shown here is derived from an EMBL/GenBank/DDBJ whole genome shotgun (WGS) entry which is preliminary data.</text>
</comment>